<evidence type="ECO:0000313" key="1">
    <source>
        <dbReference type="EMBL" id="VDM47981.1"/>
    </source>
</evidence>
<sequence length="206" mass="23527">MRRRNKACKQSAVCVKKEMDRWAHEIRGFALVNDEATDFRMMPLPLYENASMDGVVEEHTPYVLIEGVLEKSKLRKDTFLKFAKRRSKAKWTRRYFVLRCGDLPDAFFLDQFSDASPSSKIRKTFDMEGVSQVDTNVSSKGDNKNWIFSIHFSACADQSPKHSVLYLAAYSEKVFGVSRVPITMDFPSTVIPSTKASPPPRTSRND</sequence>
<protein>
    <submittedName>
        <fullName evidence="3">PH domain-containing protein</fullName>
    </submittedName>
</protein>
<dbReference type="Gene3D" id="2.30.29.30">
    <property type="entry name" value="Pleckstrin-homology domain (PH domain)/Phosphotyrosine-binding domain (PTB)"/>
    <property type="match status" value="1"/>
</dbReference>
<keyword evidence="2" id="KW-1185">Reference proteome</keyword>
<evidence type="ECO:0000313" key="2">
    <source>
        <dbReference type="Proteomes" id="UP000050794"/>
    </source>
</evidence>
<accession>A0A183V7D8</accession>
<proteinExistence type="predicted"/>
<dbReference type="AlphaFoldDB" id="A0A183V7D8"/>
<evidence type="ECO:0000313" key="3">
    <source>
        <dbReference type="WBParaSite" id="TCNE_0001665901-mRNA-1"/>
    </source>
</evidence>
<dbReference type="InterPro" id="IPR011993">
    <property type="entry name" value="PH-like_dom_sf"/>
</dbReference>
<organism evidence="2 3">
    <name type="scientific">Toxocara canis</name>
    <name type="common">Canine roundworm</name>
    <dbReference type="NCBI Taxonomy" id="6265"/>
    <lineage>
        <taxon>Eukaryota</taxon>
        <taxon>Metazoa</taxon>
        <taxon>Ecdysozoa</taxon>
        <taxon>Nematoda</taxon>
        <taxon>Chromadorea</taxon>
        <taxon>Rhabditida</taxon>
        <taxon>Spirurina</taxon>
        <taxon>Ascaridomorpha</taxon>
        <taxon>Ascaridoidea</taxon>
        <taxon>Toxocaridae</taxon>
        <taxon>Toxocara</taxon>
    </lineage>
</organism>
<reference evidence="3" key="1">
    <citation type="submission" date="2016-06" db="UniProtKB">
        <authorList>
            <consortium name="WormBaseParasite"/>
        </authorList>
    </citation>
    <scope>IDENTIFICATION</scope>
</reference>
<dbReference type="WBParaSite" id="TCNE_0001665901-mRNA-1">
    <property type="protein sequence ID" value="TCNE_0001665901-mRNA-1"/>
    <property type="gene ID" value="TCNE_0001665901"/>
</dbReference>
<dbReference type="Proteomes" id="UP000050794">
    <property type="component" value="Unassembled WGS sequence"/>
</dbReference>
<reference evidence="1 2" key="2">
    <citation type="submission" date="2018-11" db="EMBL/GenBank/DDBJ databases">
        <authorList>
            <consortium name="Pathogen Informatics"/>
        </authorList>
    </citation>
    <scope>NUCLEOTIDE SEQUENCE [LARGE SCALE GENOMIC DNA]</scope>
</reference>
<name>A0A183V7D8_TOXCA</name>
<dbReference type="SUPFAM" id="SSF50729">
    <property type="entry name" value="PH domain-like"/>
    <property type="match status" value="1"/>
</dbReference>
<gene>
    <name evidence="1" type="ORF">TCNE_LOCUS16660</name>
</gene>
<dbReference type="EMBL" id="UYWY01023782">
    <property type="protein sequence ID" value="VDM47981.1"/>
    <property type="molecule type" value="Genomic_DNA"/>
</dbReference>